<dbReference type="RefSeq" id="WP_008516450.1">
    <property type="nucleotide sequence ID" value="NZ_ACJM01000007.1"/>
</dbReference>
<dbReference type="eggNOG" id="COG1848">
    <property type="taxonomic scope" value="Bacteria"/>
</dbReference>
<name>C0GGM9_DETAL</name>
<protein>
    <recommendedName>
        <fullName evidence="3">PIN domain-containing protein</fullName>
    </recommendedName>
</protein>
<dbReference type="EMBL" id="ACJM01000007">
    <property type="protein sequence ID" value="EEG77470.1"/>
    <property type="molecule type" value="Genomic_DNA"/>
</dbReference>
<keyword evidence="2" id="KW-1185">Reference proteome</keyword>
<gene>
    <name evidence="1" type="ORF">DealDRAFT_1593</name>
</gene>
<dbReference type="SUPFAM" id="SSF88723">
    <property type="entry name" value="PIN domain-like"/>
    <property type="match status" value="1"/>
</dbReference>
<dbReference type="Proteomes" id="UP000006443">
    <property type="component" value="Unassembled WGS sequence"/>
</dbReference>
<accession>C0GGM9</accession>
<reference evidence="1 2" key="1">
    <citation type="submission" date="2009-02" db="EMBL/GenBank/DDBJ databases">
        <title>Sequencing of the draft genome and assembly of Dethiobacter alkaliphilus AHT 1.</title>
        <authorList>
            <consortium name="US DOE Joint Genome Institute (JGI-PGF)"/>
            <person name="Lucas S."/>
            <person name="Copeland A."/>
            <person name="Lapidus A."/>
            <person name="Glavina del Rio T."/>
            <person name="Dalin E."/>
            <person name="Tice H."/>
            <person name="Bruce D."/>
            <person name="Goodwin L."/>
            <person name="Pitluck S."/>
            <person name="Larimer F."/>
            <person name="Land M.L."/>
            <person name="Hauser L."/>
            <person name="Muyzer G."/>
        </authorList>
    </citation>
    <scope>NUCLEOTIDE SEQUENCE [LARGE SCALE GENOMIC DNA]</scope>
    <source>
        <strain evidence="1 2">AHT 1</strain>
    </source>
</reference>
<dbReference type="InterPro" id="IPR021799">
    <property type="entry name" value="PIN-like_prokaryotic"/>
</dbReference>
<dbReference type="STRING" id="555088.DealDRAFT_1593"/>
<sequence length="168" mass="19256">MKKEKRFLILDANTLIDFYKSDRMLIKLFTTYLGEIYLAKPVFDEVWEINANDCIELGIILVEPGLEQLLLASEGTGSLSFQDKLCYILAKDNQWACVTNDKPLRRVCQAEDIEVVWGIELICILVESGGLPVKQAKDMILRIQKLNPKYITEKIIQKAFERLGKDSK</sequence>
<comment type="caution">
    <text evidence="1">The sequence shown here is derived from an EMBL/GenBank/DDBJ whole genome shotgun (WGS) entry which is preliminary data.</text>
</comment>
<proteinExistence type="predicted"/>
<dbReference type="Pfam" id="PF11848">
    <property type="entry name" value="DUF3368"/>
    <property type="match status" value="1"/>
</dbReference>
<dbReference type="InterPro" id="IPR029060">
    <property type="entry name" value="PIN-like_dom_sf"/>
</dbReference>
<evidence type="ECO:0000313" key="1">
    <source>
        <dbReference type="EMBL" id="EEG77470.1"/>
    </source>
</evidence>
<evidence type="ECO:0000313" key="2">
    <source>
        <dbReference type="Proteomes" id="UP000006443"/>
    </source>
</evidence>
<dbReference type="AlphaFoldDB" id="C0GGM9"/>
<organism evidence="1 2">
    <name type="scientific">Dethiobacter alkaliphilus AHT 1</name>
    <dbReference type="NCBI Taxonomy" id="555088"/>
    <lineage>
        <taxon>Bacteria</taxon>
        <taxon>Bacillati</taxon>
        <taxon>Bacillota</taxon>
        <taxon>Dethiobacteria</taxon>
        <taxon>Dethiobacterales</taxon>
        <taxon>Dethiobacteraceae</taxon>
        <taxon>Dethiobacter</taxon>
    </lineage>
</organism>
<evidence type="ECO:0008006" key="3">
    <source>
        <dbReference type="Google" id="ProtNLM"/>
    </source>
</evidence>